<dbReference type="InterPro" id="IPR000055">
    <property type="entry name" value="Restrct_endonuc_typeI_TRD"/>
</dbReference>
<evidence type="ECO:0000256" key="4">
    <source>
        <dbReference type="SAM" id="Coils"/>
    </source>
</evidence>
<evidence type="ECO:0000259" key="5">
    <source>
        <dbReference type="Pfam" id="PF01420"/>
    </source>
</evidence>
<dbReference type="GO" id="GO:0009307">
    <property type="term" value="P:DNA restriction-modification system"/>
    <property type="evidence" value="ECO:0007669"/>
    <property type="project" value="UniProtKB-KW"/>
</dbReference>
<dbReference type="InterPro" id="IPR044946">
    <property type="entry name" value="Restrct_endonuc_typeI_TRD_sf"/>
</dbReference>
<dbReference type="AlphaFoldDB" id="A0A5C5SH45"/>
<dbReference type="PANTHER" id="PTHR30408">
    <property type="entry name" value="TYPE-1 RESTRICTION ENZYME ECOKI SPECIFICITY PROTEIN"/>
    <property type="match status" value="1"/>
</dbReference>
<evidence type="ECO:0000256" key="1">
    <source>
        <dbReference type="ARBA" id="ARBA00010923"/>
    </source>
</evidence>
<evidence type="ECO:0000313" key="6">
    <source>
        <dbReference type="EMBL" id="TWS99265.1"/>
    </source>
</evidence>
<keyword evidence="6" id="KW-0255">Endonuclease</keyword>
<accession>A0A5C5SH45</accession>
<dbReference type="EMBL" id="VOHL01000001">
    <property type="protein sequence ID" value="TWS99265.1"/>
    <property type="molecule type" value="Genomic_DNA"/>
</dbReference>
<dbReference type="Gene3D" id="3.90.220.20">
    <property type="entry name" value="DNA methylase specificity domains"/>
    <property type="match status" value="3"/>
</dbReference>
<feature type="domain" description="Type I restriction modification DNA specificity" evidence="5">
    <location>
        <begin position="202"/>
        <end position="356"/>
    </location>
</feature>
<sequence>MLCDFSVSKYANVSNLEKETFLLKDRDVLFNRTNSFEWVGRTGIFYQQDDSDFIFASYLVRFVPNEDIILPEYLTAYLNTKYGIWDLKRRARQSINQTNINPEEVKETFIPLLDRDFQLKIKDCFDNAKLSLKKSQNIYIEAETLLLDNLGLTDFQAIQNPVNIKSLKDSFLQTGRLDAEFYQPIYEQLEKFIQTHSNGFEKLGKVCRLHDENYTPNENQEYDYIELSNIGKSGEITGSTKALGKDLPSRARRKVRTNQVMISSIEGSLQSCAIVPPHYDNSLCSTGFYVLSSDKINAETLLVLFKSSLMQQILKKNCSGTILTAINKEDLLNIPLPIISQNTQEKIAEYIRQSNDLREQAQQLLTEAKASVENEIENSVKVSRGGGGVEIDSLLAKALYYERLAEWTLIELLIEQKTSNVSVQTLSQSFGMSGRLDAEYYQPKFTQLLESMAKFDCVRLGDIVDLYKSIEPGSQAYQSQGVPFVRVSNLSKYGITKSDKFLDPESFNEAIRPKRDTILLSKDGTVGIAYRVPEDLDVITSGAIVHLSLKTDRVLPDYLALVINSAVVQLQAERDAGGSIIQHWKPSEILDVRIPVLPRTIQLRISEKIQQSFTLKAKSEELLAEAKRLVENEIENMR</sequence>
<feature type="coiled-coil region" evidence="4">
    <location>
        <begin position="340"/>
        <end position="378"/>
    </location>
</feature>
<dbReference type="Proteomes" id="UP000317430">
    <property type="component" value="Unassembled WGS sequence"/>
</dbReference>
<dbReference type="PANTHER" id="PTHR30408:SF12">
    <property type="entry name" value="TYPE I RESTRICTION ENZYME MJAVIII SPECIFICITY SUBUNIT"/>
    <property type="match status" value="1"/>
</dbReference>
<evidence type="ECO:0000256" key="3">
    <source>
        <dbReference type="ARBA" id="ARBA00023125"/>
    </source>
</evidence>
<reference evidence="6 7" key="1">
    <citation type="submission" date="2019-08" db="EMBL/GenBank/DDBJ databases">
        <authorList>
            <person name="Lei W."/>
        </authorList>
    </citation>
    <scope>NUCLEOTIDE SEQUENCE [LARGE SCALE GENOMIC DNA]</scope>
    <source>
        <strain evidence="6 7">CCUG 66496</strain>
    </source>
</reference>
<evidence type="ECO:0000256" key="2">
    <source>
        <dbReference type="ARBA" id="ARBA00022747"/>
    </source>
</evidence>
<comment type="similarity">
    <text evidence="1">Belongs to the type-I restriction system S methylase family.</text>
</comment>
<dbReference type="CDD" id="cd16961">
    <property type="entry name" value="RMtype1_S_TRD-CR_like"/>
    <property type="match status" value="1"/>
</dbReference>
<dbReference type="Pfam" id="PF01420">
    <property type="entry name" value="Methylase_S"/>
    <property type="match status" value="1"/>
</dbReference>
<name>A0A5C5SH45_9STRE</name>
<dbReference type="GO" id="GO:0004519">
    <property type="term" value="F:endonuclease activity"/>
    <property type="evidence" value="ECO:0007669"/>
    <property type="project" value="UniProtKB-KW"/>
</dbReference>
<keyword evidence="6" id="KW-0540">Nuclease</keyword>
<protein>
    <submittedName>
        <fullName evidence="6">Restriction endonuclease subunit S</fullName>
    </submittedName>
</protein>
<keyword evidence="7" id="KW-1185">Reference proteome</keyword>
<keyword evidence="6" id="KW-0378">Hydrolase</keyword>
<dbReference type="OrthoDB" id="9811611at2"/>
<keyword evidence="2" id="KW-0680">Restriction system</keyword>
<proteinExistence type="inferred from homology"/>
<evidence type="ECO:0000313" key="7">
    <source>
        <dbReference type="Proteomes" id="UP000317430"/>
    </source>
</evidence>
<gene>
    <name evidence="6" type="ORF">FRX57_00095</name>
</gene>
<dbReference type="SUPFAM" id="SSF116734">
    <property type="entry name" value="DNA methylase specificity domain"/>
    <property type="match status" value="3"/>
</dbReference>
<comment type="caution">
    <text evidence="6">The sequence shown here is derived from an EMBL/GenBank/DDBJ whole genome shotgun (WGS) entry which is preliminary data.</text>
</comment>
<dbReference type="GO" id="GO:0003677">
    <property type="term" value="F:DNA binding"/>
    <property type="evidence" value="ECO:0007669"/>
    <property type="project" value="UniProtKB-KW"/>
</dbReference>
<keyword evidence="4" id="KW-0175">Coiled coil</keyword>
<keyword evidence="3" id="KW-0238">DNA-binding</keyword>
<organism evidence="6 7">
    <name type="scientific">Streptococcus cuniculipharyngis</name>
    <dbReference type="NCBI Taxonomy" id="1562651"/>
    <lineage>
        <taxon>Bacteria</taxon>
        <taxon>Bacillati</taxon>
        <taxon>Bacillota</taxon>
        <taxon>Bacilli</taxon>
        <taxon>Lactobacillales</taxon>
        <taxon>Streptococcaceae</taxon>
        <taxon>Streptococcus</taxon>
    </lineage>
</organism>
<dbReference type="InterPro" id="IPR052021">
    <property type="entry name" value="Type-I_RS_S_subunit"/>
</dbReference>